<accession>A0A0G4GNS7</accession>
<protein>
    <submittedName>
        <fullName evidence="2">Uncharacterized protein</fullName>
    </submittedName>
</protein>
<dbReference type="VEuPathDB" id="CryptoDB:Vbra_2349"/>
<feature type="transmembrane region" description="Helical" evidence="1">
    <location>
        <begin position="270"/>
        <end position="296"/>
    </location>
</feature>
<sequence length="493" mass="54140">MDHRLARSHLMMTSRRGASGGKREAWRQREDVQVRSLPVAGIADGDQGLPADVFARVVIPLLPVDDAVRLQVVGKAYGTQLIHEEFLLHRISSSLAQQQPTGLIDVERDRGVDAAAPPLPPSLSRFGYLARCAYVIERAAEWRMMAAFIRVASACGVGRPLPLVLSAERVAAHLPDKASFHRLPAAMAVNKIFGHVYGGDAHLTEDGGAHLTEAGRAGTFVAALPTRPLVQLLTAAVYFFYLVGCAWLLLSSTLDCYHAVRSGRLSDRTILCWLAALVLSILAGGLILLFAVAFGLQMAWVLHHRRRAVQWYRLGERRFRVIGRDELWHLNPFIRRTCRDTDPPVSCDFSSNHHIYRSFSEFALDTLLQRLGYRGRGNVVLDVTVGLRHAGYRALLQNDLSGKSDMFVIDLQVELWREPPGLHVPMRIVGLLLGGGSVVASVSLYEGQIVVRTSEAVVADGATVGERFPVTVAAVRQLLRSLGLENEAVGLLP</sequence>
<dbReference type="AlphaFoldDB" id="A0A0G4GNS7"/>
<gene>
    <name evidence="2" type="ORF">Vbra_2349</name>
</gene>
<organism evidence="2 3">
    <name type="scientific">Vitrella brassicaformis (strain CCMP3155)</name>
    <dbReference type="NCBI Taxonomy" id="1169540"/>
    <lineage>
        <taxon>Eukaryota</taxon>
        <taxon>Sar</taxon>
        <taxon>Alveolata</taxon>
        <taxon>Colpodellida</taxon>
        <taxon>Vitrellaceae</taxon>
        <taxon>Vitrella</taxon>
    </lineage>
</organism>
<dbReference type="InParanoid" id="A0A0G4GNS7"/>
<dbReference type="EMBL" id="CDMY01000738">
    <property type="protein sequence ID" value="CEM31937.1"/>
    <property type="molecule type" value="Genomic_DNA"/>
</dbReference>
<proteinExistence type="predicted"/>
<evidence type="ECO:0000313" key="2">
    <source>
        <dbReference type="EMBL" id="CEM31937.1"/>
    </source>
</evidence>
<keyword evidence="1" id="KW-0472">Membrane</keyword>
<dbReference type="Proteomes" id="UP000041254">
    <property type="component" value="Unassembled WGS sequence"/>
</dbReference>
<name>A0A0G4GNS7_VITBC</name>
<keyword evidence="1" id="KW-1133">Transmembrane helix</keyword>
<evidence type="ECO:0000256" key="1">
    <source>
        <dbReference type="SAM" id="Phobius"/>
    </source>
</evidence>
<evidence type="ECO:0000313" key="3">
    <source>
        <dbReference type="Proteomes" id="UP000041254"/>
    </source>
</evidence>
<feature type="transmembrane region" description="Helical" evidence="1">
    <location>
        <begin position="229"/>
        <end position="250"/>
    </location>
</feature>
<keyword evidence="1" id="KW-0812">Transmembrane</keyword>
<dbReference type="PhylomeDB" id="A0A0G4GNS7"/>
<reference evidence="2 3" key="1">
    <citation type="submission" date="2014-11" db="EMBL/GenBank/DDBJ databases">
        <authorList>
            <person name="Zhu J."/>
            <person name="Qi W."/>
            <person name="Song R."/>
        </authorList>
    </citation>
    <scope>NUCLEOTIDE SEQUENCE [LARGE SCALE GENOMIC DNA]</scope>
</reference>
<keyword evidence="3" id="KW-1185">Reference proteome</keyword>